<sequence length="105" mass="11309">MLSKWQPSVGFIWKGRNEFGFNGSPVNPMIVVKKYEGPWADYSRANSLEERGVDDQVTATSQAKGAPPPVGFILVNCEAAVHASKSIATLAAIICDTNGKVIDEN</sequence>
<reference evidence="1" key="1">
    <citation type="submission" date="2022-02" db="EMBL/GenBank/DDBJ databases">
        <title>Plant Genome Project.</title>
        <authorList>
            <person name="Zhang R.-G."/>
        </authorList>
    </citation>
    <scope>NUCLEOTIDE SEQUENCE</scope>
    <source>
        <strain evidence="1">AT1</strain>
    </source>
</reference>
<name>A0ACC0PPB1_RHOML</name>
<keyword evidence="2" id="KW-1185">Reference proteome</keyword>
<proteinExistence type="predicted"/>
<protein>
    <submittedName>
        <fullName evidence="1">Uncharacterized protein</fullName>
    </submittedName>
</protein>
<comment type="caution">
    <text evidence="1">The sequence shown here is derived from an EMBL/GenBank/DDBJ whole genome shotgun (WGS) entry which is preliminary data.</text>
</comment>
<dbReference type="Proteomes" id="UP001062846">
    <property type="component" value="Chromosome 2"/>
</dbReference>
<evidence type="ECO:0000313" key="2">
    <source>
        <dbReference type="Proteomes" id="UP001062846"/>
    </source>
</evidence>
<gene>
    <name evidence="1" type="ORF">RHMOL_Rhmol02G0087200</name>
</gene>
<accession>A0ACC0PPB1</accession>
<organism evidence="1 2">
    <name type="scientific">Rhododendron molle</name>
    <name type="common">Chinese azalea</name>
    <name type="synonym">Azalea mollis</name>
    <dbReference type="NCBI Taxonomy" id="49168"/>
    <lineage>
        <taxon>Eukaryota</taxon>
        <taxon>Viridiplantae</taxon>
        <taxon>Streptophyta</taxon>
        <taxon>Embryophyta</taxon>
        <taxon>Tracheophyta</taxon>
        <taxon>Spermatophyta</taxon>
        <taxon>Magnoliopsida</taxon>
        <taxon>eudicotyledons</taxon>
        <taxon>Gunneridae</taxon>
        <taxon>Pentapetalae</taxon>
        <taxon>asterids</taxon>
        <taxon>Ericales</taxon>
        <taxon>Ericaceae</taxon>
        <taxon>Ericoideae</taxon>
        <taxon>Rhodoreae</taxon>
        <taxon>Rhododendron</taxon>
    </lineage>
</organism>
<dbReference type="EMBL" id="CM046389">
    <property type="protein sequence ID" value="KAI8567001.1"/>
    <property type="molecule type" value="Genomic_DNA"/>
</dbReference>
<evidence type="ECO:0000313" key="1">
    <source>
        <dbReference type="EMBL" id="KAI8567001.1"/>
    </source>
</evidence>